<evidence type="ECO:0000313" key="2">
    <source>
        <dbReference type="Proteomes" id="UP000499080"/>
    </source>
</evidence>
<protein>
    <submittedName>
        <fullName evidence="1">Uncharacterized protein</fullName>
    </submittedName>
</protein>
<gene>
    <name evidence="1" type="ORF">AVEN_233441_1</name>
</gene>
<dbReference type="AlphaFoldDB" id="A0A4Y2G0E4"/>
<organism evidence="1 2">
    <name type="scientific">Araneus ventricosus</name>
    <name type="common">Orbweaver spider</name>
    <name type="synonym">Epeira ventricosa</name>
    <dbReference type="NCBI Taxonomy" id="182803"/>
    <lineage>
        <taxon>Eukaryota</taxon>
        <taxon>Metazoa</taxon>
        <taxon>Ecdysozoa</taxon>
        <taxon>Arthropoda</taxon>
        <taxon>Chelicerata</taxon>
        <taxon>Arachnida</taxon>
        <taxon>Araneae</taxon>
        <taxon>Araneomorphae</taxon>
        <taxon>Entelegynae</taxon>
        <taxon>Araneoidea</taxon>
        <taxon>Araneidae</taxon>
        <taxon>Araneus</taxon>
    </lineage>
</organism>
<name>A0A4Y2G0E4_ARAVE</name>
<sequence length="105" mass="11676">MADLQWNRVSSLEPSGSNAETLPLGHRVLLPYTMESGIEPGALRVQSRHLITRPPLPLICSCSQRHMMSHLGFRLCKLRLNVLIKESLLIIKKNVCVSVGWSSTG</sequence>
<reference evidence="1 2" key="1">
    <citation type="journal article" date="2019" name="Sci. Rep.">
        <title>Orb-weaving spider Araneus ventricosus genome elucidates the spidroin gene catalogue.</title>
        <authorList>
            <person name="Kono N."/>
            <person name="Nakamura H."/>
            <person name="Ohtoshi R."/>
            <person name="Moran D.A.P."/>
            <person name="Shinohara A."/>
            <person name="Yoshida Y."/>
            <person name="Fujiwara M."/>
            <person name="Mori M."/>
            <person name="Tomita M."/>
            <person name="Arakawa K."/>
        </authorList>
    </citation>
    <scope>NUCLEOTIDE SEQUENCE [LARGE SCALE GENOMIC DNA]</scope>
</reference>
<proteinExistence type="predicted"/>
<dbReference type="Proteomes" id="UP000499080">
    <property type="component" value="Unassembled WGS sequence"/>
</dbReference>
<keyword evidence="2" id="KW-1185">Reference proteome</keyword>
<dbReference type="EMBL" id="BGPR01176056">
    <property type="protein sequence ID" value="GBM47093.1"/>
    <property type="molecule type" value="Genomic_DNA"/>
</dbReference>
<comment type="caution">
    <text evidence="1">The sequence shown here is derived from an EMBL/GenBank/DDBJ whole genome shotgun (WGS) entry which is preliminary data.</text>
</comment>
<accession>A0A4Y2G0E4</accession>
<evidence type="ECO:0000313" key="1">
    <source>
        <dbReference type="EMBL" id="GBM47093.1"/>
    </source>
</evidence>